<evidence type="ECO:0000313" key="3">
    <source>
        <dbReference type="Proteomes" id="UP000436088"/>
    </source>
</evidence>
<comment type="caution">
    <text evidence="2">The sequence shown here is derived from an EMBL/GenBank/DDBJ whole genome shotgun (WGS) entry which is preliminary data.</text>
</comment>
<reference evidence="2" key="1">
    <citation type="submission" date="2019-09" db="EMBL/GenBank/DDBJ databases">
        <title>Draft genome information of white flower Hibiscus syriacus.</title>
        <authorList>
            <person name="Kim Y.-M."/>
        </authorList>
    </citation>
    <scope>NUCLEOTIDE SEQUENCE [LARGE SCALE GENOMIC DNA]</scope>
    <source>
        <strain evidence="2">YM2019G1</strain>
    </source>
</reference>
<dbReference type="Proteomes" id="UP000436088">
    <property type="component" value="Unassembled WGS sequence"/>
</dbReference>
<accession>A0A6A2Z810</accession>
<evidence type="ECO:0008006" key="4">
    <source>
        <dbReference type="Google" id="ProtNLM"/>
    </source>
</evidence>
<name>A0A6A2Z810_HIBSY</name>
<gene>
    <name evidence="2" type="ORF">F3Y22_tig00111000pilonHSYRG00035</name>
</gene>
<evidence type="ECO:0000256" key="1">
    <source>
        <dbReference type="SAM" id="MobiDB-lite"/>
    </source>
</evidence>
<dbReference type="AlphaFoldDB" id="A0A6A2Z810"/>
<proteinExistence type="predicted"/>
<sequence>MLADSIGATDGITVFYYDRSVSYKYQGKLRARSILNSIHPYMSAASPEELPLKPLNSQEDLKSFIESIDKALILAEFCGWAPKLVAKVKNNGNRTDLTPKVADSGTWMAVRYFKGCPGCSQVIKDEDELKNALMTDNSIVRELQFDGHDLPLALPENKPSVILFVDRSSETSETRRKRYIRKPRLHLSEIAQNIKSKDKMSFMVINEGNHVTLDDIALDLQDDVDMKISQEVPSQTDGQSNDASLLPSEEAPLIGIVDPQSLPMETESALLREEKPHSVGVEVGPSSSYKEDEGISPDKNKHFSSIETEKLLEVDPRSQHHYVYSEETILSYMPISKFLHEYLNGSLVPYQRSVPVLHCPRESTSPPFVNLDFHEVDSIPQVTMHTLTKLVFGSNQSNCGNAGHACSEDIVVLFSSNWCGFCQRMELIVREVTGP</sequence>
<dbReference type="EMBL" id="VEPZ02001196">
    <property type="protein sequence ID" value="KAE8688101.1"/>
    <property type="molecule type" value="Genomic_DNA"/>
</dbReference>
<keyword evidence="3" id="KW-1185">Reference proteome</keyword>
<feature type="region of interest" description="Disordered" evidence="1">
    <location>
        <begin position="275"/>
        <end position="301"/>
    </location>
</feature>
<protein>
    <recommendedName>
        <fullName evidence="4">Thioredoxin domain-containing protein</fullName>
    </recommendedName>
</protein>
<organism evidence="2 3">
    <name type="scientific">Hibiscus syriacus</name>
    <name type="common">Rose of Sharon</name>
    <dbReference type="NCBI Taxonomy" id="106335"/>
    <lineage>
        <taxon>Eukaryota</taxon>
        <taxon>Viridiplantae</taxon>
        <taxon>Streptophyta</taxon>
        <taxon>Embryophyta</taxon>
        <taxon>Tracheophyta</taxon>
        <taxon>Spermatophyta</taxon>
        <taxon>Magnoliopsida</taxon>
        <taxon>eudicotyledons</taxon>
        <taxon>Gunneridae</taxon>
        <taxon>Pentapetalae</taxon>
        <taxon>rosids</taxon>
        <taxon>malvids</taxon>
        <taxon>Malvales</taxon>
        <taxon>Malvaceae</taxon>
        <taxon>Malvoideae</taxon>
        <taxon>Hibiscus</taxon>
    </lineage>
</organism>
<feature type="compositionally biased region" description="Basic and acidic residues" evidence="1">
    <location>
        <begin position="289"/>
        <end position="301"/>
    </location>
</feature>
<evidence type="ECO:0000313" key="2">
    <source>
        <dbReference type="EMBL" id="KAE8688101.1"/>
    </source>
</evidence>